<evidence type="ECO:0000313" key="1">
    <source>
        <dbReference type="EMBL" id="KAF9065999.1"/>
    </source>
</evidence>
<evidence type="ECO:0000313" key="2">
    <source>
        <dbReference type="Proteomes" id="UP000772434"/>
    </source>
</evidence>
<dbReference type="Gene3D" id="3.30.420.10">
    <property type="entry name" value="Ribonuclease H-like superfamily/Ribonuclease H"/>
    <property type="match status" value="1"/>
</dbReference>
<dbReference type="Proteomes" id="UP000772434">
    <property type="component" value="Unassembled WGS sequence"/>
</dbReference>
<accession>A0A9P5PHY3</accession>
<dbReference type="InterPro" id="IPR036397">
    <property type="entry name" value="RNaseH_sf"/>
</dbReference>
<dbReference type="SUPFAM" id="SSF53098">
    <property type="entry name" value="Ribonuclease H-like"/>
    <property type="match status" value="1"/>
</dbReference>
<protein>
    <submittedName>
        <fullName evidence="1">Uncharacterized protein</fullName>
    </submittedName>
</protein>
<name>A0A9P5PHY3_9AGAR</name>
<dbReference type="OrthoDB" id="3014286at2759"/>
<dbReference type="EMBL" id="JADNRY010000094">
    <property type="protein sequence ID" value="KAF9065999.1"/>
    <property type="molecule type" value="Genomic_DNA"/>
</dbReference>
<organism evidence="1 2">
    <name type="scientific">Rhodocollybia butyracea</name>
    <dbReference type="NCBI Taxonomy" id="206335"/>
    <lineage>
        <taxon>Eukaryota</taxon>
        <taxon>Fungi</taxon>
        <taxon>Dikarya</taxon>
        <taxon>Basidiomycota</taxon>
        <taxon>Agaricomycotina</taxon>
        <taxon>Agaricomycetes</taxon>
        <taxon>Agaricomycetidae</taxon>
        <taxon>Agaricales</taxon>
        <taxon>Marasmiineae</taxon>
        <taxon>Omphalotaceae</taxon>
        <taxon>Rhodocollybia</taxon>
    </lineage>
</organism>
<proteinExistence type="predicted"/>
<dbReference type="InterPro" id="IPR012337">
    <property type="entry name" value="RNaseH-like_sf"/>
</dbReference>
<comment type="caution">
    <text evidence="1">The sequence shown here is derived from an EMBL/GenBank/DDBJ whole genome shotgun (WGS) entry which is preliminary data.</text>
</comment>
<reference evidence="1" key="1">
    <citation type="submission" date="2020-11" db="EMBL/GenBank/DDBJ databases">
        <authorList>
            <consortium name="DOE Joint Genome Institute"/>
            <person name="Ahrendt S."/>
            <person name="Riley R."/>
            <person name="Andreopoulos W."/>
            <person name="Labutti K."/>
            <person name="Pangilinan J."/>
            <person name="Ruiz-Duenas F.J."/>
            <person name="Barrasa J.M."/>
            <person name="Sanchez-Garcia M."/>
            <person name="Camarero S."/>
            <person name="Miyauchi S."/>
            <person name="Serrano A."/>
            <person name="Linde D."/>
            <person name="Babiker R."/>
            <person name="Drula E."/>
            <person name="Ayuso-Fernandez I."/>
            <person name="Pacheco R."/>
            <person name="Padilla G."/>
            <person name="Ferreira P."/>
            <person name="Barriuso J."/>
            <person name="Kellner H."/>
            <person name="Castanera R."/>
            <person name="Alfaro M."/>
            <person name="Ramirez L."/>
            <person name="Pisabarro A.G."/>
            <person name="Kuo A."/>
            <person name="Tritt A."/>
            <person name="Lipzen A."/>
            <person name="He G."/>
            <person name="Yan M."/>
            <person name="Ng V."/>
            <person name="Cullen D."/>
            <person name="Martin F."/>
            <person name="Rosso M.-N."/>
            <person name="Henrissat B."/>
            <person name="Hibbett D."/>
            <person name="Martinez A.T."/>
            <person name="Grigoriev I.V."/>
        </authorList>
    </citation>
    <scope>NUCLEOTIDE SEQUENCE</scope>
    <source>
        <strain evidence="1">AH 40177</strain>
    </source>
</reference>
<feature type="non-terminal residue" evidence="1">
    <location>
        <position position="96"/>
    </location>
</feature>
<gene>
    <name evidence="1" type="ORF">BDP27DRAFT_1160723</name>
</gene>
<feature type="non-terminal residue" evidence="1">
    <location>
        <position position="1"/>
    </location>
</feature>
<sequence length="96" mass="10637">GIFYGQNSTFNTSLRIPGPSLSLNHAHTYALWIAIRACPANRSLIIYSPLEFAINALTHNAPQNAKLDWLCANGDLLQSITVHIREQIALVHLMLT</sequence>
<dbReference type="GO" id="GO:0003676">
    <property type="term" value="F:nucleic acid binding"/>
    <property type="evidence" value="ECO:0007669"/>
    <property type="project" value="InterPro"/>
</dbReference>
<keyword evidence="2" id="KW-1185">Reference proteome</keyword>
<dbReference type="AlphaFoldDB" id="A0A9P5PHY3"/>